<feature type="compositionally biased region" description="Polar residues" evidence="8">
    <location>
        <begin position="36"/>
        <end position="48"/>
    </location>
</feature>
<evidence type="ECO:0000256" key="8">
    <source>
        <dbReference type="SAM" id="MobiDB-lite"/>
    </source>
</evidence>
<evidence type="ECO:0000256" key="2">
    <source>
        <dbReference type="ARBA" id="ARBA00006602"/>
    </source>
</evidence>
<evidence type="ECO:0000256" key="1">
    <source>
        <dbReference type="ARBA" id="ARBA00003041"/>
    </source>
</evidence>
<keyword evidence="4" id="KW-0813">Transport</keyword>
<dbReference type="GO" id="GO:0015031">
    <property type="term" value="P:protein transport"/>
    <property type="evidence" value="ECO:0007669"/>
    <property type="project" value="UniProtKB-KW"/>
</dbReference>
<dbReference type="AlphaFoldDB" id="A0A653A375"/>
<gene>
    <name evidence="10" type="ORF">TRIP_B200610</name>
</gene>
<dbReference type="SUPFAM" id="SSF160527">
    <property type="entry name" value="V-type ATPase subunit E-like"/>
    <property type="match status" value="1"/>
</dbReference>
<evidence type="ECO:0000259" key="9">
    <source>
        <dbReference type="Pfam" id="PF02108"/>
    </source>
</evidence>
<dbReference type="GO" id="GO:0044781">
    <property type="term" value="P:bacterial-type flagellum organization"/>
    <property type="evidence" value="ECO:0007669"/>
    <property type="project" value="UniProtKB-KW"/>
</dbReference>
<evidence type="ECO:0000256" key="6">
    <source>
        <dbReference type="ARBA" id="ARBA00022927"/>
    </source>
</evidence>
<keyword evidence="6" id="KW-0653">Protein transport</keyword>
<sequence>MGAEGKRSLDKMDKVGLRQDAGFPLYCFPQLSRSDPSIDSGSGITQKGFQPYVSKEASSSSGAPWPMQENGSAGLEDEEAAQRRAKEIEKSAYSKGFQEGKEAGRNSSRQELDPILSNFREALQELVRVKREIYMRAEKEAVELAMAVARKIVCQELSVRRDIILGVVREALKTVEDHEKITIKVNPRDLEVIKDTTVRNPDFFDNLGHVQFEEDPGLGDGGCVIETALGEIDARIERQLEAVEEAFRAEMMTHSSAG</sequence>
<dbReference type="InterPro" id="IPR051472">
    <property type="entry name" value="T3SS_Stator/FliH"/>
</dbReference>
<comment type="function">
    <text evidence="1">Needed for flagellar regrowth and assembly.</text>
</comment>
<comment type="similarity">
    <text evidence="2">Belongs to the FliH family.</text>
</comment>
<evidence type="ECO:0000256" key="7">
    <source>
        <dbReference type="ARBA" id="ARBA00023225"/>
    </source>
</evidence>
<dbReference type="Pfam" id="PF02108">
    <property type="entry name" value="FliH"/>
    <property type="match status" value="1"/>
</dbReference>
<keyword evidence="7" id="KW-1006">Bacterial flagellum protein export</keyword>
<protein>
    <recommendedName>
        <fullName evidence="3">Flagellar assembly protein FliH</fullName>
    </recommendedName>
</protein>
<feature type="domain" description="Flagellar assembly protein FliH/Type III secretion system HrpE" evidence="9">
    <location>
        <begin position="117"/>
        <end position="242"/>
    </location>
</feature>
<accession>A0A653A375</accession>
<name>A0A653A375_UNCDX</name>
<feature type="region of interest" description="Disordered" evidence="8">
    <location>
        <begin position="36"/>
        <end position="109"/>
    </location>
</feature>
<proteinExistence type="inferred from homology"/>
<dbReference type="EMBL" id="UPXX01000013">
    <property type="protein sequence ID" value="VBB42470.1"/>
    <property type="molecule type" value="Genomic_DNA"/>
</dbReference>
<dbReference type="GO" id="GO:0005829">
    <property type="term" value="C:cytosol"/>
    <property type="evidence" value="ECO:0007669"/>
    <property type="project" value="TreeGrafter"/>
</dbReference>
<organism evidence="10">
    <name type="scientific">Uncultured Desulfatiglans sp</name>
    <dbReference type="NCBI Taxonomy" id="1748965"/>
    <lineage>
        <taxon>Bacteria</taxon>
        <taxon>Pseudomonadati</taxon>
        <taxon>Thermodesulfobacteriota</taxon>
        <taxon>Desulfobacteria</taxon>
        <taxon>Desulfatiglandales</taxon>
        <taxon>Desulfatiglandaceae</taxon>
        <taxon>Desulfatiglans</taxon>
        <taxon>environmental samples</taxon>
    </lineage>
</organism>
<evidence type="ECO:0000256" key="5">
    <source>
        <dbReference type="ARBA" id="ARBA00022795"/>
    </source>
</evidence>
<keyword evidence="5" id="KW-1005">Bacterial flagellum biogenesis</keyword>
<feature type="compositionally biased region" description="Basic and acidic residues" evidence="8">
    <location>
        <begin position="80"/>
        <end position="109"/>
    </location>
</feature>
<evidence type="ECO:0000256" key="3">
    <source>
        <dbReference type="ARBA" id="ARBA00016507"/>
    </source>
</evidence>
<dbReference type="PANTHER" id="PTHR34982:SF1">
    <property type="entry name" value="FLAGELLAR ASSEMBLY PROTEIN FLIH"/>
    <property type="match status" value="1"/>
</dbReference>
<dbReference type="InterPro" id="IPR018035">
    <property type="entry name" value="Flagellar_FliH/T3SS_HrpE"/>
</dbReference>
<dbReference type="PANTHER" id="PTHR34982">
    <property type="entry name" value="YOP PROTEINS TRANSLOCATION PROTEIN L"/>
    <property type="match status" value="1"/>
</dbReference>
<reference evidence="10" key="1">
    <citation type="submission" date="2018-07" db="EMBL/GenBank/DDBJ databases">
        <authorList>
            <consortium name="Genoscope - CEA"/>
            <person name="William W."/>
        </authorList>
    </citation>
    <scope>NUCLEOTIDE SEQUENCE</scope>
    <source>
        <strain evidence="10">IK1</strain>
    </source>
</reference>
<evidence type="ECO:0000313" key="10">
    <source>
        <dbReference type="EMBL" id="VBB42470.1"/>
    </source>
</evidence>
<evidence type="ECO:0000256" key="4">
    <source>
        <dbReference type="ARBA" id="ARBA00022448"/>
    </source>
</evidence>